<evidence type="ECO:0000256" key="1">
    <source>
        <dbReference type="SAM" id="MobiDB-lite"/>
    </source>
</evidence>
<dbReference type="Proteomes" id="UP001498476">
    <property type="component" value="Unassembled WGS sequence"/>
</dbReference>
<feature type="compositionally biased region" description="Basic and acidic residues" evidence="1">
    <location>
        <begin position="46"/>
        <end position="59"/>
    </location>
</feature>
<name>A0ABR1HK64_9HYPO</name>
<feature type="region of interest" description="Disordered" evidence="1">
    <location>
        <begin position="1"/>
        <end position="80"/>
    </location>
</feature>
<comment type="caution">
    <text evidence="2">The sequence shown here is derived from an EMBL/GenBank/DDBJ whole genome shotgun (WGS) entry which is preliminary data.</text>
</comment>
<accession>A0ABR1HK64</accession>
<gene>
    <name evidence="2" type="ORF">QQX98_002273</name>
</gene>
<keyword evidence="3" id="KW-1185">Reference proteome</keyword>
<proteinExistence type="predicted"/>
<dbReference type="EMBL" id="JAZAVJ010000023">
    <property type="protein sequence ID" value="KAK7421379.1"/>
    <property type="molecule type" value="Genomic_DNA"/>
</dbReference>
<organism evidence="2 3">
    <name type="scientific">Neonectria punicea</name>
    <dbReference type="NCBI Taxonomy" id="979145"/>
    <lineage>
        <taxon>Eukaryota</taxon>
        <taxon>Fungi</taxon>
        <taxon>Dikarya</taxon>
        <taxon>Ascomycota</taxon>
        <taxon>Pezizomycotina</taxon>
        <taxon>Sordariomycetes</taxon>
        <taxon>Hypocreomycetidae</taxon>
        <taxon>Hypocreales</taxon>
        <taxon>Nectriaceae</taxon>
        <taxon>Neonectria</taxon>
    </lineage>
</organism>
<evidence type="ECO:0000313" key="3">
    <source>
        <dbReference type="Proteomes" id="UP001498476"/>
    </source>
</evidence>
<sequence>MPRMPLKRKKPTTGTRGSDSFPRKRVALSPVQDRQHHQGDSPQDTVDDRSHPEPMDTDHPANPLKRACEEGSPKSIIAEGNMPDLLIAQLPDAQLLDTQQPDTQLPEAQLRDPSHPVNPQLKVDEEDKSITAEENMPKPIIAQSPDTEELEKRRLEELVKSDLHASLTEWVSQKEFWKPFPDPEQNDRWVDDRIFAVCAYTNIEGCWDCLSIDVSRFVYLAFPQEGVSWDSLNADTQNRISKWAGNKGKEYIEGGSLAHEPETLLVSWIWRILYDNLLSPACTDKWFGESWAAYGKLRSELREQITDVDNSFTRSYHNWRYTSARMLSMLHGPHTDPERLKRIIKDEVGQLIQVDRAGSERVYDTLDELVETAVTLDFLVEVVKKNISFEMHHPETRELSGFIYKEGDARMEVQLSDPDLVDGRPVDFIRRPAMRQYGKVRSETVPLFGIANHPGEFLYKDYHQCTESCPMVVVVKEKERNEA</sequence>
<feature type="region of interest" description="Disordered" evidence="1">
    <location>
        <begin position="105"/>
        <end position="128"/>
    </location>
</feature>
<evidence type="ECO:0000313" key="2">
    <source>
        <dbReference type="EMBL" id="KAK7421379.1"/>
    </source>
</evidence>
<protein>
    <submittedName>
        <fullName evidence="2">Uncharacterized protein</fullName>
    </submittedName>
</protein>
<reference evidence="2 3" key="1">
    <citation type="journal article" date="2025" name="Microbiol. Resour. Announc.">
        <title>Draft genome sequences for Neonectria magnoliae and Neonectria punicea, canker pathogens of Liriodendron tulipifera and Acer saccharum in West Virginia.</title>
        <authorList>
            <person name="Petronek H.M."/>
            <person name="Kasson M.T."/>
            <person name="Metheny A.M."/>
            <person name="Stauder C.M."/>
            <person name="Lovett B."/>
            <person name="Lynch S.C."/>
            <person name="Garnas J.R."/>
            <person name="Kasson L.R."/>
            <person name="Stajich J.E."/>
        </authorList>
    </citation>
    <scope>NUCLEOTIDE SEQUENCE [LARGE SCALE GENOMIC DNA]</scope>
    <source>
        <strain evidence="2 3">NRRL 64653</strain>
    </source>
</reference>
<feature type="compositionally biased region" description="Basic residues" evidence="1">
    <location>
        <begin position="1"/>
        <end position="11"/>
    </location>
</feature>